<gene>
    <name evidence="1" type="ORF">S06H3_40273</name>
</gene>
<name>X1P143_9ZZZZ</name>
<evidence type="ECO:0000313" key="1">
    <source>
        <dbReference type="EMBL" id="GAI36166.1"/>
    </source>
</evidence>
<proteinExistence type="predicted"/>
<dbReference type="InterPro" id="IPR036397">
    <property type="entry name" value="RNaseH_sf"/>
</dbReference>
<dbReference type="EMBL" id="BARV01024703">
    <property type="protein sequence ID" value="GAI36166.1"/>
    <property type="molecule type" value="Genomic_DNA"/>
</dbReference>
<dbReference type="SUPFAM" id="SSF53098">
    <property type="entry name" value="Ribonuclease H-like"/>
    <property type="match status" value="1"/>
</dbReference>
<dbReference type="InterPro" id="IPR012337">
    <property type="entry name" value="RNaseH-like_sf"/>
</dbReference>
<dbReference type="AlphaFoldDB" id="X1P143"/>
<dbReference type="GO" id="GO:0003676">
    <property type="term" value="F:nucleic acid binding"/>
    <property type="evidence" value="ECO:0007669"/>
    <property type="project" value="InterPro"/>
</dbReference>
<organism evidence="1">
    <name type="scientific">marine sediment metagenome</name>
    <dbReference type="NCBI Taxonomy" id="412755"/>
    <lineage>
        <taxon>unclassified sequences</taxon>
        <taxon>metagenomes</taxon>
        <taxon>ecological metagenomes</taxon>
    </lineage>
</organism>
<accession>X1P143</accession>
<dbReference type="Gene3D" id="3.30.420.10">
    <property type="entry name" value="Ribonuclease H-like superfamily/Ribonuclease H"/>
    <property type="match status" value="1"/>
</dbReference>
<reference evidence="1" key="1">
    <citation type="journal article" date="2014" name="Front. Microbiol.">
        <title>High frequency of phylogenetically diverse reductive dehalogenase-homologous genes in deep subseafloor sedimentary metagenomes.</title>
        <authorList>
            <person name="Kawai M."/>
            <person name="Futagami T."/>
            <person name="Toyoda A."/>
            <person name="Takaki Y."/>
            <person name="Nishi S."/>
            <person name="Hori S."/>
            <person name="Arai W."/>
            <person name="Tsubouchi T."/>
            <person name="Morono Y."/>
            <person name="Uchiyama I."/>
            <person name="Ito T."/>
            <person name="Fujiyama A."/>
            <person name="Inagaki F."/>
            <person name="Takami H."/>
        </authorList>
    </citation>
    <scope>NUCLEOTIDE SEQUENCE</scope>
    <source>
        <strain evidence="1">Expedition CK06-06</strain>
    </source>
</reference>
<comment type="caution">
    <text evidence="1">The sequence shown here is derived from an EMBL/GenBank/DDBJ whole genome shotgun (WGS) entry which is preliminary data.</text>
</comment>
<evidence type="ECO:0008006" key="2">
    <source>
        <dbReference type="Google" id="ProtNLM"/>
    </source>
</evidence>
<protein>
    <recommendedName>
        <fullName evidence="2">Exonuclease domain-containing protein</fullName>
    </recommendedName>
</protein>
<sequence length="68" mass="7609">MKVSKINDSLTLKIDLLVGVWRGSVVDIETTGLNPAEDEIVTFGIIEDNKLQIIQRTSEDKVEVRILV</sequence>